<proteinExistence type="predicted"/>
<dbReference type="RefSeq" id="WP_133342113.1">
    <property type="nucleotide sequence ID" value="NZ_SMZO01000011.1"/>
</dbReference>
<keyword evidence="1" id="KW-0812">Transmembrane</keyword>
<dbReference type="PIRSF" id="PIRSF016789">
    <property type="entry name" value="DUF454"/>
    <property type="match status" value="1"/>
</dbReference>
<dbReference type="Pfam" id="PF04304">
    <property type="entry name" value="DUF454"/>
    <property type="match status" value="1"/>
</dbReference>
<feature type="transmembrane region" description="Helical" evidence="1">
    <location>
        <begin position="96"/>
        <end position="113"/>
    </location>
</feature>
<dbReference type="PANTHER" id="PTHR35813">
    <property type="entry name" value="INNER MEMBRANE PROTEIN YBAN"/>
    <property type="match status" value="1"/>
</dbReference>
<name>A0A4R6AZP5_9RHOB</name>
<feature type="transmembrane region" description="Helical" evidence="1">
    <location>
        <begin position="72"/>
        <end position="90"/>
    </location>
</feature>
<keyword evidence="1" id="KW-1133">Transmembrane helix</keyword>
<sequence>MRIFWTLAGLISVAVGLVGIVLPLLPTVPLMILAAFCFGKSSPKLHDWLVEHPIYGPHIRDWRDRGAIRLPAKRIATVSIAAAFGLSIALGVKPTVLVIQAIVLLAVLTFIWSRPSE</sequence>
<dbReference type="EMBL" id="SMZO01000011">
    <property type="protein sequence ID" value="TDL89315.1"/>
    <property type="molecule type" value="Genomic_DNA"/>
</dbReference>
<comment type="caution">
    <text evidence="2">The sequence shown here is derived from an EMBL/GenBank/DDBJ whole genome shotgun (WGS) entry which is preliminary data.</text>
</comment>
<dbReference type="OrthoDB" id="9816293at2"/>
<dbReference type="InterPro" id="IPR007401">
    <property type="entry name" value="DUF454"/>
</dbReference>
<dbReference type="Proteomes" id="UP000294562">
    <property type="component" value="Unassembled WGS sequence"/>
</dbReference>
<dbReference type="PANTHER" id="PTHR35813:SF1">
    <property type="entry name" value="INNER MEMBRANE PROTEIN YBAN"/>
    <property type="match status" value="1"/>
</dbReference>
<dbReference type="AlphaFoldDB" id="A0A4R6AZP5"/>
<evidence type="ECO:0000313" key="3">
    <source>
        <dbReference type="Proteomes" id="UP000294562"/>
    </source>
</evidence>
<protein>
    <submittedName>
        <fullName evidence="2">DUF454 domain-containing protein</fullName>
    </submittedName>
</protein>
<accession>A0A4R6AZP5</accession>
<feature type="transmembrane region" description="Helical" evidence="1">
    <location>
        <begin position="6"/>
        <end position="39"/>
    </location>
</feature>
<evidence type="ECO:0000256" key="1">
    <source>
        <dbReference type="SAM" id="Phobius"/>
    </source>
</evidence>
<evidence type="ECO:0000313" key="2">
    <source>
        <dbReference type="EMBL" id="TDL89315.1"/>
    </source>
</evidence>
<dbReference type="GO" id="GO:0005886">
    <property type="term" value="C:plasma membrane"/>
    <property type="evidence" value="ECO:0007669"/>
    <property type="project" value="TreeGrafter"/>
</dbReference>
<reference evidence="2 3" key="1">
    <citation type="submission" date="2019-03" db="EMBL/GenBank/DDBJ databases">
        <title>Rhodobacteraceae bacterium SM1902, a new member of the family Rhodobacteraceae isolated from Yantai.</title>
        <authorList>
            <person name="Sun Y."/>
        </authorList>
    </citation>
    <scope>NUCLEOTIDE SEQUENCE [LARGE SCALE GENOMIC DNA]</scope>
    <source>
        <strain evidence="2 3">SM1902</strain>
    </source>
</reference>
<keyword evidence="3" id="KW-1185">Reference proteome</keyword>
<gene>
    <name evidence="2" type="ORF">E2L05_06605</name>
</gene>
<organism evidence="2 3">
    <name type="scientific">Meridianimarinicoccus aquatilis</name>
    <dbReference type="NCBI Taxonomy" id="2552766"/>
    <lineage>
        <taxon>Bacteria</taxon>
        <taxon>Pseudomonadati</taxon>
        <taxon>Pseudomonadota</taxon>
        <taxon>Alphaproteobacteria</taxon>
        <taxon>Rhodobacterales</taxon>
        <taxon>Paracoccaceae</taxon>
        <taxon>Meridianimarinicoccus</taxon>
    </lineage>
</organism>
<keyword evidence="1" id="KW-0472">Membrane</keyword>